<dbReference type="SUPFAM" id="SSF49777">
    <property type="entry name" value="PEBP-like"/>
    <property type="match status" value="1"/>
</dbReference>
<accession>A0A6J6SC51</accession>
<organism evidence="1">
    <name type="scientific">freshwater metagenome</name>
    <dbReference type="NCBI Taxonomy" id="449393"/>
    <lineage>
        <taxon>unclassified sequences</taxon>
        <taxon>metagenomes</taxon>
        <taxon>ecological metagenomes</taxon>
    </lineage>
</organism>
<dbReference type="InterPro" id="IPR036610">
    <property type="entry name" value="PEBP-like_sf"/>
</dbReference>
<reference evidence="1" key="1">
    <citation type="submission" date="2020-05" db="EMBL/GenBank/DDBJ databases">
        <authorList>
            <person name="Chiriac C."/>
            <person name="Salcher M."/>
            <person name="Ghai R."/>
            <person name="Kavagutti S V."/>
        </authorList>
    </citation>
    <scope>NUCLEOTIDE SEQUENCE</scope>
</reference>
<dbReference type="AlphaFoldDB" id="A0A6J6SC51"/>
<protein>
    <submittedName>
        <fullName evidence="1">Unannotated protein</fullName>
    </submittedName>
</protein>
<name>A0A6J6SC51_9ZZZZ</name>
<sequence length="180" mass="18508">MRLIARPLLSLAAVTAIAITLGAPAGAADTFALTSPAVSSNGELPARYTCDGAGTSPPIAWTAPPSGTKGYAVVMDHVPPEGGHHWYWLMWGIPAKTRALPATVSKTGYLGGNSVNQKIGYAPPCSQGPGTKTYTVTLYALSGTPNLPKKSSAAVTRDSLLAAISGITLSKAVLNVTYTR</sequence>
<evidence type="ECO:0000313" key="1">
    <source>
        <dbReference type="EMBL" id="CAB4732115.1"/>
    </source>
</evidence>
<gene>
    <name evidence="1" type="ORF">UFOPK2786_00248</name>
</gene>
<dbReference type="PANTHER" id="PTHR30289">
    <property type="entry name" value="UNCHARACTERIZED PROTEIN YBCL-RELATED"/>
    <property type="match status" value="1"/>
</dbReference>
<dbReference type="InterPro" id="IPR008914">
    <property type="entry name" value="PEBP"/>
</dbReference>
<dbReference type="PANTHER" id="PTHR30289:SF1">
    <property type="entry name" value="PEBP (PHOSPHATIDYLETHANOLAMINE-BINDING PROTEIN) FAMILY PROTEIN"/>
    <property type="match status" value="1"/>
</dbReference>
<dbReference type="CDD" id="cd00865">
    <property type="entry name" value="PEBP_bact_arch"/>
    <property type="match status" value="1"/>
</dbReference>
<dbReference type="EMBL" id="CAEZYW010000023">
    <property type="protein sequence ID" value="CAB4732115.1"/>
    <property type="molecule type" value="Genomic_DNA"/>
</dbReference>
<proteinExistence type="predicted"/>
<dbReference type="Gene3D" id="3.90.280.10">
    <property type="entry name" value="PEBP-like"/>
    <property type="match status" value="1"/>
</dbReference>
<dbReference type="Pfam" id="PF01161">
    <property type="entry name" value="PBP"/>
    <property type="match status" value="1"/>
</dbReference>
<dbReference type="InterPro" id="IPR005247">
    <property type="entry name" value="YbhB_YbcL/LppC-like"/>
</dbReference>